<keyword evidence="3" id="KW-1185">Reference proteome</keyword>
<dbReference type="PANTHER" id="PTHR36688">
    <property type="entry name" value="ENDO/EXONUCLEASE/PHOSPHATASE DOMAIN-CONTAINING PROTEIN"/>
    <property type="match status" value="1"/>
</dbReference>
<protein>
    <submittedName>
        <fullName evidence="2">Retrovirus-related Pol polyprotein from type-1 retrotransposable element R1</fullName>
    </submittedName>
</protein>
<feature type="domain" description="Reverse transcriptase" evidence="1">
    <location>
        <begin position="311"/>
        <end position="553"/>
    </location>
</feature>
<dbReference type="Gene3D" id="3.60.10.10">
    <property type="entry name" value="Endonuclease/exonuclease/phosphatase"/>
    <property type="match status" value="1"/>
</dbReference>
<dbReference type="AlphaFoldDB" id="A0A4Y1ZXR5"/>
<accession>A0A4Y1ZXR5</accession>
<dbReference type="InterPro" id="IPR036691">
    <property type="entry name" value="Endo/exonu/phosph_ase_sf"/>
</dbReference>
<dbReference type="InterPro" id="IPR000477">
    <property type="entry name" value="RT_dom"/>
</dbReference>
<dbReference type="InterPro" id="IPR052560">
    <property type="entry name" value="RdDP_mobile_element"/>
</dbReference>
<evidence type="ECO:0000259" key="1">
    <source>
        <dbReference type="PROSITE" id="PS50878"/>
    </source>
</evidence>
<dbReference type="InterPro" id="IPR005135">
    <property type="entry name" value="Endo/exonuclease/phosphatase"/>
</dbReference>
<dbReference type="SUPFAM" id="SSF56219">
    <property type="entry name" value="DNase I-like"/>
    <property type="match status" value="1"/>
</dbReference>
<dbReference type="PANTHER" id="PTHR36688:SF1">
    <property type="entry name" value="ENDONUCLEASE_EXONUCLEASE_PHOSPHATASE DOMAIN-CONTAINING PROTEIN"/>
    <property type="match status" value="1"/>
</dbReference>
<dbReference type="OrthoDB" id="6437038at2759"/>
<name>A0A4Y1ZXR5_ARAVE</name>
<sequence>MMFTSKSGKAGIIALPTCSTPVVLSAKENTIAIKITKNSKAFTIISSYSSPYANFREILDELTDLTTNINGEESLIGGDFNAHSQRWGYRDEGSRGQQLQEFIAEKHIFLLNSSDSPPTFEHNNRQGWPDLTMVSSHSLAAICEWDVLEEESYSDHKFVKICINSNISSLSFARFKTAHGGHCKFVNLFKSKVQTLRNLISNSSNEEELNEAIRTIQLEIHITCKQAQTPYGTPYQSALKAYKPPSDIFQIMENSKKGTPIEFWLKILQKLYPKIAPRAAQIQPHQTLLEEEKFSQQEILLSSLLLDFFNKFLELKCFPDPLKIGLIILFHKTGKEEQNIKSYRPISMLPTLGKLLEKLLLQRFNFQLKTNKLQHPLQYGFREGKSADDALLHVTSLLEQARRQEKHAVLISLDISGAFDSLQYSSIRDRFASLSLFSSISETLLDTLRNRKVAMQTSEGPVLWEQTQGCPQGSCSGPAFWNIVADEILSVQWPQGVHLQAFADDFAFLITDNTREGLRKLSKLALDKFKEWADKNKLHVSMEKSSYVFSASL</sequence>
<gene>
    <name evidence="2" type="primary">PO11_174</name>
    <name evidence="2" type="ORF">AVEN_115234_2</name>
</gene>
<dbReference type="SUPFAM" id="SSF56672">
    <property type="entry name" value="DNA/RNA polymerases"/>
    <property type="match status" value="1"/>
</dbReference>
<comment type="caution">
    <text evidence="2">The sequence shown here is derived from an EMBL/GenBank/DDBJ whole genome shotgun (WGS) entry which is preliminary data.</text>
</comment>
<reference evidence="2 3" key="1">
    <citation type="journal article" date="2019" name="Sci. Rep.">
        <title>Orb-weaving spider Araneus ventricosus genome elucidates the spidroin gene catalogue.</title>
        <authorList>
            <person name="Kono N."/>
            <person name="Nakamura H."/>
            <person name="Ohtoshi R."/>
            <person name="Moran D.A.P."/>
            <person name="Shinohara A."/>
            <person name="Yoshida Y."/>
            <person name="Fujiwara M."/>
            <person name="Mori M."/>
            <person name="Tomita M."/>
            <person name="Arakawa K."/>
        </authorList>
    </citation>
    <scope>NUCLEOTIDE SEQUENCE [LARGE SCALE GENOMIC DNA]</scope>
</reference>
<dbReference type="Pfam" id="PF14529">
    <property type="entry name" value="Exo_endo_phos_2"/>
    <property type="match status" value="1"/>
</dbReference>
<dbReference type="GO" id="GO:0003824">
    <property type="term" value="F:catalytic activity"/>
    <property type="evidence" value="ECO:0007669"/>
    <property type="project" value="InterPro"/>
</dbReference>
<proteinExistence type="predicted"/>
<organism evidence="2 3">
    <name type="scientific">Araneus ventricosus</name>
    <name type="common">Orbweaver spider</name>
    <name type="synonym">Epeira ventricosa</name>
    <dbReference type="NCBI Taxonomy" id="182803"/>
    <lineage>
        <taxon>Eukaryota</taxon>
        <taxon>Metazoa</taxon>
        <taxon>Ecdysozoa</taxon>
        <taxon>Arthropoda</taxon>
        <taxon>Chelicerata</taxon>
        <taxon>Arachnida</taxon>
        <taxon>Araneae</taxon>
        <taxon>Araneomorphae</taxon>
        <taxon>Entelegynae</taxon>
        <taxon>Araneoidea</taxon>
        <taxon>Araneidae</taxon>
        <taxon>Araneus</taxon>
    </lineage>
</organism>
<evidence type="ECO:0000313" key="2">
    <source>
        <dbReference type="EMBL" id="GBL72271.1"/>
    </source>
</evidence>
<dbReference type="Proteomes" id="UP000499080">
    <property type="component" value="Unassembled WGS sequence"/>
</dbReference>
<dbReference type="PROSITE" id="PS50878">
    <property type="entry name" value="RT_POL"/>
    <property type="match status" value="1"/>
</dbReference>
<dbReference type="GO" id="GO:0071897">
    <property type="term" value="P:DNA biosynthetic process"/>
    <property type="evidence" value="ECO:0007669"/>
    <property type="project" value="UniProtKB-ARBA"/>
</dbReference>
<dbReference type="CDD" id="cd01650">
    <property type="entry name" value="RT_nLTR_like"/>
    <property type="match status" value="1"/>
</dbReference>
<dbReference type="EMBL" id="BGPR01000001">
    <property type="protein sequence ID" value="GBL72271.1"/>
    <property type="molecule type" value="Genomic_DNA"/>
</dbReference>
<evidence type="ECO:0000313" key="3">
    <source>
        <dbReference type="Proteomes" id="UP000499080"/>
    </source>
</evidence>
<dbReference type="InterPro" id="IPR043502">
    <property type="entry name" value="DNA/RNA_pol_sf"/>
</dbReference>
<dbReference type="Pfam" id="PF00078">
    <property type="entry name" value="RVT_1"/>
    <property type="match status" value="1"/>
</dbReference>